<dbReference type="GO" id="GO:0006400">
    <property type="term" value="P:tRNA modification"/>
    <property type="evidence" value="ECO:0007669"/>
    <property type="project" value="UniProtKB-UniRule"/>
</dbReference>
<keyword evidence="4 6" id="KW-0067">ATP-binding</keyword>
<evidence type="ECO:0000313" key="9">
    <source>
        <dbReference type="EMBL" id="GGC64571.1"/>
    </source>
</evidence>
<feature type="binding site" evidence="6">
    <location>
        <begin position="57"/>
        <end position="62"/>
    </location>
    <ligand>
        <name>ATP</name>
        <dbReference type="ChEBI" id="CHEBI:30616"/>
    </ligand>
</feature>
<evidence type="ECO:0000256" key="4">
    <source>
        <dbReference type="ARBA" id="ARBA00022840"/>
    </source>
</evidence>
<reference evidence="9" key="2">
    <citation type="submission" date="2020-09" db="EMBL/GenBank/DDBJ databases">
        <authorList>
            <person name="Sun Q."/>
            <person name="Zhou Y."/>
        </authorList>
    </citation>
    <scope>NUCLEOTIDE SEQUENCE</scope>
    <source>
        <strain evidence="9">CGMCC 1.12919</strain>
    </source>
</reference>
<dbReference type="Proteomes" id="UP000637002">
    <property type="component" value="Unassembled WGS sequence"/>
</dbReference>
<sequence>MLTAGDPAARPPVPDAMPRPVRAKSRRDDEGAPMDLVAATERLRPLERAPGLLLAVSGGPDSMALLRLVADWARAAGRPRVEVATVDHGLRAESRQECEAVVRWAEAAGLAATILTWEGDKPVGAMQERAREARYRLLAERARTIGASHVVVAHHADDAAETVLLRLLAGSGIAGLAGMAPLSPLDELVLARPLLDVPKERLIATCRAFGQRYVSDPSNADARFLRPRLRRISTALAAEGLDRGRLLRLAARAARADAALRQMTDTACAACAPRATAQGLSFTAAALAAQPAEIVARVLGTFIDAARAAAPGPRAPLRLERLEELARRFADAQARRSPLKSSLAGTILCLDSAGEATILPEGDRRRGRRAGGKTLGQV</sequence>
<keyword evidence="6" id="KW-0963">Cytoplasm</keyword>
<feature type="region of interest" description="Disordered" evidence="7">
    <location>
        <begin position="1"/>
        <end position="33"/>
    </location>
</feature>
<dbReference type="SUPFAM" id="SSF52402">
    <property type="entry name" value="Adenine nucleotide alpha hydrolases-like"/>
    <property type="match status" value="1"/>
</dbReference>
<dbReference type="NCBIfam" id="TIGR02432">
    <property type="entry name" value="lysidine_TilS_N"/>
    <property type="match status" value="1"/>
</dbReference>
<dbReference type="GO" id="GO:0005524">
    <property type="term" value="F:ATP binding"/>
    <property type="evidence" value="ECO:0007669"/>
    <property type="project" value="UniProtKB-UniRule"/>
</dbReference>
<dbReference type="HAMAP" id="MF_01161">
    <property type="entry name" value="tRNA_Ile_lys_synt"/>
    <property type="match status" value="1"/>
</dbReference>
<dbReference type="GO" id="GO:0032267">
    <property type="term" value="F:tRNA(Ile)-lysidine synthase activity"/>
    <property type="evidence" value="ECO:0007669"/>
    <property type="project" value="UniProtKB-EC"/>
</dbReference>
<dbReference type="EC" id="6.3.4.19" evidence="6"/>
<keyword evidence="2 6" id="KW-0819">tRNA processing</keyword>
<evidence type="ECO:0000256" key="7">
    <source>
        <dbReference type="SAM" id="MobiDB-lite"/>
    </source>
</evidence>
<organism evidence="9 10">
    <name type="scientific">Chelatococcus reniformis</name>
    <dbReference type="NCBI Taxonomy" id="1494448"/>
    <lineage>
        <taxon>Bacteria</taxon>
        <taxon>Pseudomonadati</taxon>
        <taxon>Pseudomonadota</taxon>
        <taxon>Alphaproteobacteria</taxon>
        <taxon>Hyphomicrobiales</taxon>
        <taxon>Chelatococcaceae</taxon>
        <taxon>Chelatococcus</taxon>
    </lineage>
</organism>
<feature type="domain" description="tRNA(Ile)-lysidine/2-thiocytidine synthase N-terminal" evidence="8">
    <location>
        <begin position="52"/>
        <end position="231"/>
    </location>
</feature>
<keyword evidence="3 6" id="KW-0547">Nucleotide-binding</keyword>
<dbReference type="Gene3D" id="3.40.50.620">
    <property type="entry name" value="HUPs"/>
    <property type="match status" value="1"/>
</dbReference>
<evidence type="ECO:0000256" key="5">
    <source>
        <dbReference type="ARBA" id="ARBA00048539"/>
    </source>
</evidence>
<evidence type="ECO:0000256" key="3">
    <source>
        <dbReference type="ARBA" id="ARBA00022741"/>
    </source>
</evidence>
<comment type="domain">
    <text evidence="6">The N-terminal region contains the highly conserved SGGXDS motif, predicted to be a P-loop motif involved in ATP binding.</text>
</comment>
<dbReference type="Pfam" id="PF01171">
    <property type="entry name" value="ATP_bind_3"/>
    <property type="match status" value="1"/>
</dbReference>
<comment type="catalytic activity">
    <reaction evidence="5 6">
        <text>cytidine(34) in tRNA(Ile2) + L-lysine + ATP = lysidine(34) in tRNA(Ile2) + AMP + diphosphate + H(+)</text>
        <dbReference type="Rhea" id="RHEA:43744"/>
        <dbReference type="Rhea" id="RHEA-COMP:10625"/>
        <dbReference type="Rhea" id="RHEA-COMP:10670"/>
        <dbReference type="ChEBI" id="CHEBI:15378"/>
        <dbReference type="ChEBI" id="CHEBI:30616"/>
        <dbReference type="ChEBI" id="CHEBI:32551"/>
        <dbReference type="ChEBI" id="CHEBI:33019"/>
        <dbReference type="ChEBI" id="CHEBI:82748"/>
        <dbReference type="ChEBI" id="CHEBI:83665"/>
        <dbReference type="ChEBI" id="CHEBI:456215"/>
        <dbReference type="EC" id="6.3.4.19"/>
    </reaction>
</comment>
<accession>A0A916XD03</accession>
<gene>
    <name evidence="6" type="primary">tilS</name>
    <name evidence="9" type="ORF">GCM10010994_23950</name>
</gene>
<name>A0A916XD03_9HYPH</name>
<evidence type="ECO:0000313" key="10">
    <source>
        <dbReference type="Proteomes" id="UP000637002"/>
    </source>
</evidence>
<keyword evidence="10" id="KW-1185">Reference proteome</keyword>
<keyword evidence="1 6" id="KW-0436">Ligase</keyword>
<dbReference type="InterPro" id="IPR012094">
    <property type="entry name" value="tRNA_Ile_lys_synt"/>
</dbReference>
<comment type="subcellular location">
    <subcellularLocation>
        <location evidence="6">Cytoplasm</location>
    </subcellularLocation>
</comment>
<comment type="similarity">
    <text evidence="6">Belongs to the tRNA(Ile)-lysidine synthase family.</text>
</comment>
<evidence type="ECO:0000259" key="8">
    <source>
        <dbReference type="Pfam" id="PF01171"/>
    </source>
</evidence>
<dbReference type="GO" id="GO:0005737">
    <property type="term" value="C:cytoplasm"/>
    <property type="evidence" value="ECO:0007669"/>
    <property type="project" value="UniProtKB-SubCell"/>
</dbReference>
<dbReference type="InterPro" id="IPR011063">
    <property type="entry name" value="TilS/TtcA_N"/>
</dbReference>
<protein>
    <recommendedName>
        <fullName evidence="6">tRNA(Ile)-lysidine synthase</fullName>
        <ecNumber evidence="6">6.3.4.19</ecNumber>
    </recommendedName>
    <alternativeName>
        <fullName evidence="6">tRNA(Ile)-2-lysyl-cytidine synthase</fullName>
    </alternativeName>
    <alternativeName>
        <fullName evidence="6">tRNA(Ile)-lysidine synthetase</fullName>
    </alternativeName>
</protein>
<evidence type="ECO:0000256" key="1">
    <source>
        <dbReference type="ARBA" id="ARBA00022598"/>
    </source>
</evidence>
<dbReference type="PANTHER" id="PTHR43033:SF1">
    <property type="entry name" value="TRNA(ILE)-LYSIDINE SYNTHASE-RELATED"/>
    <property type="match status" value="1"/>
</dbReference>
<comment type="caution">
    <text evidence="9">The sequence shown here is derived from an EMBL/GenBank/DDBJ whole genome shotgun (WGS) entry which is preliminary data.</text>
</comment>
<dbReference type="InterPro" id="IPR014729">
    <property type="entry name" value="Rossmann-like_a/b/a_fold"/>
</dbReference>
<dbReference type="PANTHER" id="PTHR43033">
    <property type="entry name" value="TRNA(ILE)-LYSIDINE SYNTHASE-RELATED"/>
    <property type="match status" value="1"/>
</dbReference>
<evidence type="ECO:0000256" key="6">
    <source>
        <dbReference type="HAMAP-Rule" id="MF_01161"/>
    </source>
</evidence>
<dbReference type="EMBL" id="BMGG01000004">
    <property type="protein sequence ID" value="GGC64571.1"/>
    <property type="molecule type" value="Genomic_DNA"/>
</dbReference>
<reference evidence="9" key="1">
    <citation type="journal article" date="2014" name="Int. J. Syst. Evol. Microbiol.">
        <title>Complete genome sequence of Corynebacterium casei LMG S-19264T (=DSM 44701T), isolated from a smear-ripened cheese.</title>
        <authorList>
            <consortium name="US DOE Joint Genome Institute (JGI-PGF)"/>
            <person name="Walter F."/>
            <person name="Albersmeier A."/>
            <person name="Kalinowski J."/>
            <person name="Ruckert C."/>
        </authorList>
    </citation>
    <scope>NUCLEOTIDE SEQUENCE</scope>
    <source>
        <strain evidence="9">CGMCC 1.12919</strain>
    </source>
</reference>
<comment type="function">
    <text evidence="6">Ligates lysine onto the cytidine present at position 34 of the AUA codon-specific tRNA(Ile) that contains the anticodon CAU, in an ATP-dependent manner. Cytidine is converted to lysidine, thus changing the amino acid specificity of the tRNA from methionine to isoleucine.</text>
</comment>
<dbReference type="AlphaFoldDB" id="A0A916XD03"/>
<dbReference type="InterPro" id="IPR012795">
    <property type="entry name" value="tRNA_Ile_lys_synt_N"/>
</dbReference>
<evidence type="ECO:0000256" key="2">
    <source>
        <dbReference type="ARBA" id="ARBA00022694"/>
    </source>
</evidence>
<proteinExistence type="inferred from homology"/>
<dbReference type="CDD" id="cd01992">
    <property type="entry name" value="TilS_N"/>
    <property type="match status" value="1"/>
</dbReference>